<comment type="subunit">
    <text evidence="2 8">Homodimer.</text>
</comment>
<gene>
    <name evidence="8 10" type="primary">tadA</name>
    <name evidence="10" type="ORF">Lsha_0802</name>
</gene>
<keyword evidence="6 8" id="KW-0862">Zinc</keyword>
<dbReference type="Proteomes" id="UP000054600">
    <property type="component" value="Unassembled WGS sequence"/>
</dbReference>
<dbReference type="InterPro" id="IPR016193">
    <property type="entry name" value="Cytidine_deaminase-like"/>
</dbReference>
<evidence type="ECO:0000259" key="9">
    <source>
        <dbReference type="PROSITE" id="PS51747"/>
    </source>
</evidence>
<evidence type="ECO:0000313" key="10">
    <source>
        <dbReference type="EMBL" id="KTD63116.1"/>
    </source>
</evidence>
<comment type="cofactor">
    <cofactor evidence="8">
        <name>Zn(2+)</name>
        <dbReference type="ChEBI" id="CHEBI:29105"/>
    </cofactor>
    <text evidence="8">Binds 1 zinc ion per subunit.</text>
</comment>
<keyword evidence="3 8" id="KW-0819">tRNA processing</keyword>
<evidence type="ECO:0000256" key="7">
    <source>
        <dbReference type="ARBA" id="ARBA00048045"/>
    </source>
</evidence>
<reference evidence="10 11" key="1">
    <citation type="submission" date="2015-11" db="EMBL/GenBank/DDBJ databases">
        <title>Genomic analysis of 38 Legionella species identifies large and diverse effector repertoires.</title>
        <authorList>
            <person name="Burstein D."/>
            <person name="Amaro F."/>
            <person name="Zusman T."/>
            <person name="Lifshitz Z."/>
            <person name="Cohen O."/>
            <person name="Gilbert J.A."/>
            <person name="Pupko T."/>
            <person name="Shuman H.A."/>
            <person name="Segal G."/>
        </authorList>
    </citation>
    <scope>NUCLEOTIDE SEQUENCE [LARGE SCALE GENOMIC DNA]</scope>
    <source>
        <strain evidence="10 11">ATCC 49655</strain>
    </source>
</reference>
<dbReference type="GO" id="GO:0008270">
    <property type="term" value="F:zinc ion binding"/>
    <property type="evidence" value="ECO:0007669"/>
    <property type="project" value="UniProtKB-UniRule"/>
</dbReference>
<comment type="similarity">
    <text evidence="1">Belongs to the cytidine and deoxycytidylate deaminase family. ADAT2 subfamily.</text>
</comment>
<evidence type="ECO:0000256" key="4">
    <source>
        <dbReference type="ARBA" id="ARBA00022723"/>
    </source>
</evidence>
<evidence type="ECO:0000256" key="2">
    <source>
        <dbReference type="ARBA" id="ARBA00011738"/>
    </source>
</evidence>
<dbReference type="AlphaFoldDB" id="A0A0W0Z1X4"/>
<comment type="function">
    <text evidence="8">Catalyzes the deamination of adenosine to inosine at the wobble position 34 of tRNA(Arg2).</text>
</comment>
<dbReference type="PANTHER" id="PTHR11079:SF202">
    <property type="entry name" value="TRNA-SPECIFIC ADENOSINE DEAMINASE"/>
    <property type="match status" value="1"/>
</dbReference>
<name>A0A0W0Z1X4_9GAMM</name>
<dbReference type="EMBL" id="LNYW01000028">
    <property type="protein sequence ID" value="KTD63116.1"/>
    <property type="molecule type" value="Genomic_DNA"/>
</dbReference>
<dbReference type="GO" id="GO:0052717">
    <property type="term" value="F:tRNA-specific adenosine-34 deaminase activity"/>
    <property type="evidence" value="ECO:0007669"/>
    <property type="project" value="UniProtKB-UniRule"/>
</dbReference>
<keyword evidence="5 8" id="KW-0378">Hydrolase</keyword>
<dbReference type="InterPro" id="IPR002125">
    <property type="entry name" value="CMP_dCMP_dom"/>
</dbReference>
<dbReference type="Gene3D" id="3.40.140.10">
    <property type="entry name" value="Cytidine Deaminase, domain 2"/>
    <property type="match status" value="1"/>
</dbReference>
<organism evidence="10 11">
    <name type="scientific">Legionella shakespearei DSM 23087</name>
    <dbReference type="NCBI Taxonomy" id="1122169"/>
    <lineage>
        <taxon>Bacteria</taxon>
        <taxon>Pseudomonadati</taxon>
        <taxon>Pseudomonadota</taxon>
        <taxon>Gammaproteobacteria</taxon>
        <taxon>Legionellales</taxon>
        <taxon>Legionellaceae</taxon>
        <taxon>Legionella</taxon>
    </lineage>
</organism>
<evidence type="ECO:0000256" key="1">
    <source>
        <dbReference type="ARBA" id="ARBA00010669"/>
    </source>
</evidence>
<dbReference type="PROSITE" id="PS51747">
    <property type="entry name" value="CYT_DCMP_DEAMINASES_2"/>
    <property type="match status" value="1"/>
</dbReference>
<feature type="binding site" evidence="8">
    <location>
        <position position="86"/>
    </location>
    <ligand>
        <name>Zn(2+)</name>
        <dbReference type="ChEBI" id="CHEBI:29105"/>
        <note>catalytic</note>
    </ligand>
</feature>
<dbReference type="STRING" id="1122169.Lsha_0802"/>
<keyword evidence="11" id="KW-1185">Reference proteome</keyword>
<evidence type="ECO:0000256" key="3">
    <source>
        <dbReference type="ARBA" id="ARBA00022694"/>
    </source>
</evidence>
<comment type="catalytic activity">
    <reaction evidence="7 8">
        <text>adenosine(34) in tRNA + H2O + H(+) = inosine(34) in tRNA + NH4(+)</text>
        <dbReference type="Rhea" id="RHEA:43168"/>
        <dbReference type="Rhea" id="RHEA-COMP:10373"/>
        <dbReference type="Rhea" id="RHEA-COMP:10374"/>
        <dbReference type="ChEBI" id="CHEBI:15377"/>
        <dbReference type="ChEBI" id="CHEBI:15378"/>
        <dbReference type="ChEBI" id="CHEBI:28938"/>
        <dbReference type="ChEBI" id="CHEBI:74411"/>
        <dbReference type="ChEBI" id="CHEBI:82852"/>
        <dbReference type="EC" id="3.5.4.33"/>
    </reaction>
</comment>
<keyword evidence="4 8" id="KW-0479">Metal-binding</keyword>
<feature type="binding site" evidence="8">
    <location>
        <position position="83"/>
    </location>
    <ligand>
        <name>Zn(2+)</name>
        <dbReference type="ChEBI" id="CHEBI:29105"/>
        <note>catalytic</note>
    </ligand>
</feature>
<dbReference type="PROSITE" id="PS00903">
    <property type="entry name" value="CYT_DCMP_DEAMINASES_1"/>
    <property type="match status" value="1"/>
</dbReference>
<dbReference type="EC" id="3.5.4.33" evidence="8"/>
<dbReference type="SUPFAM" id="SSF53927">
    <property type="entry name" value="Cytidine deaminase-like"/>
    <property type="match status" value="1"/>
</dbReference>
<dbReference type="RefSeq" id="WP_018577401.1">
    <property type="nucleotide sequence ID" value="NZ_KB892402.1"/>
</dbReference>
<feature type="active site" description="Proton donor" evidence="8">
    <location>
        <position position="55"/>
    </location>
</feature>
<proteinExistence type="inferred from homology"/>
<feature type="binding site" evidence="8">
    <location>
        <position position="53"/>
    </location>
    <ligand>
        <name>Zn(2+)</name>
        <dbReference type="ChEBI" id="CHEBI:29105"/>
        <note>catalytic</note>
    </ligand>
</feature>
<dbReference type="InterPro" id="IPR028883">
    <property type="entry name" value="tRNA_aden_deaminase"/>
</dbReference>
<dbReference type="NCBIfam" id="NF008113">
    <property type="entry name" value="PRK10860.1"/>
    <property type="match status" value="1"/>
</dbReference>
<dbReference type="HAMAP" id="MF_00972">
    <property type="entry name" value="tRNA_aden_deaminase"/>
    <property type="match status" value="1"/>
</dbReference>
<evidence type="ECO:0000256" key="5">
    <source>
        <dbReference type="ARBA" id="ARBA00022801"/>
    </source>
</evidence>
<dbReference type="InterPro" id="IPR058535">
    <property type="entry name" value="MafB19-deam"/>
</dbReference>
<protein>
    <recommendedName>
        <fullName evidence="8">tRNA-specific adenosine deaminase</fullName>
        <ecNumber evidence="8">3.5.4.33</ecNumber>
    </recommendedName>
</protein>
<sequence length="149" mass="16471">MNDRFWMKKAYAEALLAQAEGEVPVGAVLVSESNELLASGRNSLQSSHDPSDHAEVKVIRQASQLLKNHRLLNTTLYVTLEPCAMCAGLIVHARIKRLVFATRDFKAGAAGSVFNLLQGYPLNHSVLIDEGIMQEECAELLSDFFKTLR</sequence>
<evidence type="ECO:0000256" key="6">
    <source>
        <dbReference type="ARBA" id="ARBA00022833"/>
    </source>
</evidence>
<evidence type="ECO:0000256" key="8">
    <source>
        <dbReference type="HAMAP-Rule" id="MF_00972"/>
    </source>
</evidence>
<dbReference type="Pfam" id="PF14437">
    <property type="entry name" value="MafB19-deam"/>
    <property type="match status" value="1"/>
</dbReference>
<evidence type="ECO:0000313" key="11">
    <source>
        <dbReference type="Proteomes" id="UP000054600"/>
    </source>
</evidence>
<dbReference type="GO" id="GO:0002100">
    <property type="term" value="P:tRNA wobble adenosine to inosine editing"/>
    <property type="evidence" value="ECO:0007669"/>
    <property type="project" value="UniProtKB-UniRule"/>
</dbReference>
<dbReference type="PATRIC" id="fig|1122169.6.peg.926"/>
<dbReference type="eggNOG" id="COG0590">
    <property type="taxonomic scope" value="Bacteria"/>
</dbReference>
<dbReference type="InterPro" id="IPR016192">
    <property type="entry name" value="APOBEC/CMP_deaminase_Zn-bd"/>
</dbReference>
<feature type="domain" description="CMP/dCMP-type deaminase" evidence="9">
    <location>
        <begin position="1"/>
        <end position="114"/>
    </location>
</feature>
<comment type="caution">
    <text evidence="10">The sequence shown here is derived from an EMBL/GenBank/DDBJ whole genome shotgun (WGS) entry which is preliminary data.</text>
</comment>
<dbReference type="PANTHER" id="PTHR11079">
    <property type="entry name" value="CYTOSINE DEAMINASE FAMILY MEMBER"/>
    <property type="match status" value="1"/>
</dbReference>
<accession>A0A0W0Z1X4</accession>
<dbReference type="CDD" id="cd01285">
    <property type="entry name" value="nucleoside_deaminase"/>
    <property type="match status" value="1"/>
</dbReference>